<dbReference type="InterPro" id="IPR017871">
    <property type="entry name" value="ABC_transporter-like_CS"/>
</dbReference>
<dbReference type="InterPro" id="IPR027417">
    <property type="entry name" value="P-loop_NTPase"/>
</dbReference>
<evidence type="ECO:0000256" key="2">
    <source>
        <dbReference type="ARBA" id="ARBA00022737"/>
    </source>
</evidence>
<dbReference type="InterPro" id="IPR003593">
    <property type="entry name" value="AAA+_ATPase"/>
</dbReference>
<dbReference type="Pfam" id="PF00005">
    <property type="entry name" value="ABC_tran"/>
    <property type="match status" value="2"/>
</dbReference>
<keyword evidence="4" id="KW-0067">ATP-binding</keyword>
<reference evidence="9" key="2">
    <citation type="submission" date="2020-10" db="UniProtKB">
        <authorList>
            <consortium name="WormBaseParasite"/>
        </authorList>
    </citation>
    <scope>IDENTIFICATION</scope>
</reference>
<evidence type="ECO:0000313" key="9">
    <source>
        <dbReference type="WBParaSite" id="Pan_g13187.t1"/>
    </source>
</evidence>
<proteinExistence type="inferred from homology"/>
<dbReference type="PROSITE" id="PS50893">
    <property type="entry name" value="ABC_TRANSPORTER_2"/>
    <property type="match status" value="2"/>
</dbReference>
<evidence type="ECO:0000256" key="4">
    <source>
        <dbReference type="ARBA" id="ARBA00022840"/>
    </source>
</evidence>
<accession>A0A7E4UV13</accession>
<evidence type="ECO:0000256" key="1">
    <source>
        <dbReference type="ARBA" id="ARBA00011054"/>
    </source>
</evidence>
<dbReference type="WBParaSite" id="Pan_g13187.t1">
    <property type="protein sequence ID" value="Pan_g13187.t1"/>
    <property type="gene ID" value="Pan_g13187"/>
</dbReference>
<dbReference type="GO" id="GO:0005524">
    <property type="term" value="F:ATP binding"/>
    <property type="evidence" value="ECO:0007669"/>
    <property type="project" value="UniProtKB-KW"/>
</dbReference>
<feature type="domain" description="ABC transporter" evidence="7">
    <location>
        <begin position="84"/>
        <end position="325"/>
    </location>
</feature>
<evidence type="ECO:0000256" key="5">
    <source>
        <dbReference type="SAM" id="Coils"/>
    </source>
</evidence>
<dbReference type="PANTHER" id="PTHR19211:SF15">
    <property type="entry name" value="ATP-BINDING CASSETTE SUB-FAMILY F MEMBER 2"/>
    <property type="match status" value="1"/>
</dbReference>
<evidence type="ECO:0000313" key="8">
    <source>
        <dbReference type="Proteomes" id="UP000492821"/>
    </source>
</evidence>
<feature type="compositionally biased region" description="Basic residues" evidence="6">
    <location>
        <begin position="8"/>
        <end position="20"/>
    </location>
</feature>
<evidence type="ECO:0000256" key="6">
    <source>
        <dbReference type="SAM" id="MobiDB-lite"/>
    </source>
</evidence>
<reference evidence="8" key="1">
    <citation type="journal article" date="2013" name="Genetics">
        <title>The draft genome and transcriptome of Panagrellus redivivus are shaped by the harsh demands of a free-living lifestyle.</title>
        <authorList>
            <person name="Srinivasan J."/>
            <person name="Dillman A.R."/>
            <person name="Macchietto M.G."/>
            <person name="Heikkinen L."/>
            <person name="Lakso M."/>
            <person name="Fracchia K.M."/>
            <person name="Antoshechkin I."/>
            <person name="Mortazavi A."/>
            <person name="Wong G."/>
            <person name="Sternberg P.W."/>
        </authorList>
    </citation>
    <scope>NUCLEOTIDE SEQUENCE [LARGE SCALE GENOMIC DNA]</scope>
    <source>
        <strain evidence="8">MT8872</strain>
    </source>
</reference>
<dbReference type="PANTHER" id="PTHR19211">
    <property type="entry name" value="ATP-BINDING TRANSPORT PROTEIN-RELATED"/>
    <property type="match status" value="1"/>
</dbReference>
<feature type="region of interest" description="Disordered" evidence="6">
    <location>
        <begin position="1"/>
        <end position="46"/>
    </location>
</feature>
<dbReference type="InterPro" id="IPR003439">
    <property type="entry name" value="ABC_transporter-like_ATP-bd"/>
</dbReference>
<dbReference type="SUPFAM" id="SSF52540">
    <property type="entry name" value="P-loop containing nucleoside triphosphate hydrolases"/>
    <property type="match status" value="2"/>
</dbReference>
<evidence type="ECO:0000256" key="3">
    <source>
        <dbReference type="ARBA" id="ARBA00022741"/>
    </source>
</evidence>
<keyword evidence="3" id="KW-0547">Nucleotide-binding</keyword>
<dbReference type="InterPro" id="IPR050611">
    <property type="entry name" value="ABCF"/>
</dbReference>
<protein>
    <submittedName>
        <fullName evidence="9">ATP-binding cassette sub-family F member 2</fullName>
    </submittedName>
</protein>
<dbReference type="SMART" id="SM00382">
    <property type="entry name" value="AAA"/>
    <property type="match status" value="2"/>
</dbReference>
<comment type="similarity">
    <text evidence="1">Belongs to the ABC transporter superfamily. ABCF family. EF3 subfamily.</text>
</comment>
<dbReference type="FunFam" id="3.40.50.300:FF:000104">
    <property type="entry name" value="ATP-binding cassette sub-family F member 3"/>
    <property type="match status" value="1"/>
</dbReference>
<keyword evidence="2" id="KW-0677">Repeat</keyword>
<dbReference type="FunFam" id="3.40.50.300:FF:000683">
    <property type="entry name" value="Abc transporter f family member 1"/>
    <property type="match status" value="1"/>
</dbReference>
<name>A0A7E4UV13_PANRE</name>
<dbReference type="CDD" id="cd03221">
    <property type="entry name" value="ABCF_EF-3"/>
    <property type="match status" value="2"/>
</dbReference>
<dbReference type="Proteomes" id="UP000492821">
    <property type="component" value="Unassembled WGS sequence"/>
</dbReference>
<dbReference type="Gene3D" id="3.40.50.300">
    <property type="entry name" value="P-loop containing nucleotide triphosphate hydrolases"/>
    <property type="match status" value="2"/>
</dbReference>
<organism evidence="8 9">
    <name type="scientific">Panagrellus redivivus</name>
    <name type="common">Microworm</name>
    <dbReference type="NCBI Taxonomy" id="6233"/>
    <lineage>
        <taxon>Eukaryota</taxon>
        <taxon>Metazoa</taxon>
        <taxon>Ecdysozoa</taxon>
        <taxon>Nematoda</taxon>
        <taxon>Chromadorea</taxon>
        <taxon>Rhabditida</taxon>
        <taxon>Tylenchina</taxon>
        <taxon>Panagrolaimomorpha</taxon>
        <taxon>Panagrolaimoidea</taxon>
        <taxon>Panagrolaimidae</taxon>
        <taxon>Panagrellus</taxon>
    </lineage>
</organism>
<dbReference type="InterPro" id="IPR032781">
    <property type="entry name" value="ABC_tran_Xtn"/>
</dbReference>
<keyword evidence="5" id="KW-0175">Coiled coil</keyword>
<dbReference type="PROSITE" id="PS00211">
    <property type="entry name" value="ABC_TRANSPORTER_1"/>
    <property type="match status" value="1"/>
</dbReference>
<dbReference type="Pfam" id="PF12848">
    <property type="entry name" value="ABC_tran_Xtn"/>
    <property type="match status" value="1"/>
</dbReference>
<feature type="domain" description="ABC transporter" evidence="7">
    <location>
        <begin position="396"/>
        <end position="613"/>
    </location>
</feature>
<dbReference type="AlphaFoldDB" id="A0A7E4UV13"/>
<evidence type="ECO:0000259" key="7">
    <source>
        <dbReference type="PROSITE" id="PS50893"/>
    </source>
</evidence>
<dbReference type="GO" id="GO:0016887">
    <property type="term" value="F:ATP hydrolysis activity"/>
    <property type="evidence" value="ECO:0007669"/>
    <property type="project" value="InterPro"/>
</dbReference>
<feature type="coiled-coil region" evidence="5">
    <location>
        <begin position="163"/>
        <end position="209"/>
    </location>
</feature>
<sequence length="620" mass="69921">MPSDAKKKREAAKKAAKSGKKGPSASTAAPEQNGGSNGNGANGDVDIDAETDAAAALLQKIELDNAKARSVAAVLASHPKSLDLKIDQLTITFHGREIVTDTTLEINQGRRYGLIGLNGSGKSTLLQAIYAREMPIPEHFDMFLVSREMAASEMSALKAVYDVDVERKELEHLAEELATCEDDEAQAQLLDIYDRLDEMEADMAEVKAAEILNGLGFSRQMMLKKCKDFSGGWRMRIALARALYLKPSLLLLDEPTNHLDLDACVWLEGELSKYKRSLFIISHSQDFMNNVCTNVIHLFQKKLVYYSGNYDMFIKTKAELLENQAKRYKWEQDQLNNMKDYIARFGHGSAKLARQAQSKEKTMAKMIAGGLTEKVATETVKQFYFFDSGEIPPPVIMIQHVSFQYKEGTPFIYRDLDFGIDLDTRVALVGPNGAGKSTLLKLLAGSERPTDGMIRRHAHCKIGVYHQHLHEELPLDLSALEYMMREYPDVKEVEEMRKIIGRYGLTGREQVCPIKQLSDGQRCRVSFAWLAWQQPHLLLLDEPTNHLDMESIDALAEAINNFSGGLILVSHDFRLVQQVTDQIWICDHQKITKWEGDIFSYKEMLRKAIDKRVKAPMVER</sequence>
<keyword evidence="8" id="KW-1185">Reference proteome</keyword>